<evidence type="ECO:0000313" key="6">
    <source>
        <dbReference type="Proteomes" id="UP001246372"/>
    </source>
</evidence>
<dbReference type="EMBL" id="JAVXZY010000010">
    <property type="protein sequence ID" value="MDT9001635.1"/>
    <property type="molecule type" value="Genomic_DNA"/>
</dbReference>
<sequence length="259" mass="28850">MNAAAQFVYTRVSHRVRTAQVRDDLIGWVLSGHKRLLTPQGEQRFDSGAVFLLPRGTQWDMFNEALAGGVYEARMISCPQELIERFHQRFGQFAALAPVQRSACSSADAAFAASFNHAMSALQDERASAALREHRVQEVLLLLAERGLVFSSHTPLRWQDRIHRLVSQRPHAPWDVQTIAAAFHCSASTLQRRLAEEGSSVSRCVRELRLEAGLALLQAGQLRVSEIAARCGYDSHSRFSAAFRAHFGFAPSTLRPEPS</sequence>
<dbReference type="Pfam" id="PF12833">
    <property type="entry name" value="HTH_18"/>
    <property type="match status" value="1"/>
</dbReference>
<dbReference type="InterPro" id="IPR009057">
    <property type="entry name" value="Homeodomain-like_sf"/>
</dbReference>
<feature type="domain" description="HTH araC/xylS-type" evidence="4">
    <location>
        <begin position="160"/>
        <end position="257"/>
    </location>
</feature>
<dbReference type="RefSeq" id="WP_315652518.1">
    <property type="nucleotide sequence ID" value="NZ_JAVXZY010000010.1"/>
</dbReference>
<dbReference type="PROSITE" id="PS00041">
    <property type="entry name" value="HTH_ARAC_FAMILY_1"/>
    <property type="match status" value="1"/>
</dbReference>
<dbReference type="PROSITE" id="PS01124">
    <property type="entry name" value="HTH_ARAC_FAMILY_2"/>
    <property type="match status" value="1"/>
</dbReference>
<evidence type="ECO:0000256" key="3">
    <source>
        <dbReference type="ARBA" id="ARBA00023163"/>
    </source>
</evidence>
<keyword evidence="3" id="KW-0804">Transcription</keyword>
<name>A0ABU3PGB3_9BURK</name>
<gene>
    <name evidence="5" type="ORF">RQP53_20330</name>
</gene>
<dbReference type="InterPro" id="IPR020449">
    <property type="entry name" value="Tscrpt_reg_AraC-type_HTH"/>
</dbReference>
<accession>A0ABU3PGB3</accession>
<keyword evidence="6" id="KW-1185">Reference proteome</keyword>
<dbReference type="PANTHER" id="PTHR47894">
    <property type="entry name" value="HTH-TYPE TRANSCRIPTIONAL REGULATOR GADX"/>
    <property type="match status" value="1"/>
</dbReference>
<dbReference type="Pfam" id="PF22200">
    <property type="entry name" value="ExsA_N"/>
    <property type="match status" value="1"/>
</dbReference>
<dbReference type="SUPFAM" id="SSF46689">
    <property type="entry name" value="Homeodomain-like"/>
    <property type="match status" value="1"/>
</dbReference>
<dbReference type="InterPro" id="IPR037923">
    <property type="entry name" value="HTH-like"/>
</dbReference>
<dbReference type="PRINTS" id="PR00032">
    <property type="entry name" value="HTHARAC"/>
</dbReference>
<dbReference type="Gene3D" id="1.10.10.60">
    <property type="entry name" value="Homeodomain-like"/>
    <property type="match status" value="1"/>
</dbReference>
<keyword evidence="1" id="KW-0805">Transcription regulation</keyword>
<dbReference type="SMART" id="SM00342">
    <property type="entry name" value="HTH_ARAC"/>
    <property type="match status" value="1"/>
</dbReference>
<protein>
    <submittedName>
        <fullName evidence="5">Helix-turn-helix transcriptional regulator</fullName>
    </submittedName>
</protein>
<dbReference type="SUPFAM" id="SSF51215">
    <property type="entry name" value="Regulatory protein AraC"/>
    <property type="match status" value="1"/>
</dbReference>
<dbReference type="InterPro" id="IPR018062">
    <property type="entry name" value="HTH_AraC-typ_CS"/>
</dbReference>
<organism evidence="5 6">
    <name type="scientific">Roseateles aquae</name>
    <dbReference type="NCBI Taxonomy" id="3077235"/>
    <lineage>
        <taxon>Bacteria</taxon>
        <taxon>Pseudomonadati</taxon>
        <taxon>Pseudomonadota</taxon>
        <taxon>Betaproteobacteria</taxon>
        <taxon>Burkholderiales</taxon>
        <taxon>Sphaerotilaceae</taxon>
        <taxon>Roseateles</taxon>
    </lineage>
</organism>
<evidence type="ECO:0000259" key="4">
    <source>
        <dbReference type="PROSITE" id="PS01124"/>
    </source>
</evidence>
<evidence type="ECO:0000256" key="2">
    <source>
        <dbReference type="ARBA" id="ARBA00023125"/>
    </source>
</evidence>
<dbReference type="InterPro" id="IPR018060">
    <property type="entry name" value="HTH_AraC"/>
</dbReference>
<dbReference type="Proteomes" id="UP001246372">
    <property type="component" value="Unassembled WGS sequence"/>
</dbReference>
<dbReference type="PANTHER" id="PTHR47894:SF4">
    <property type="entry name" value="HTH-TYPE TRANSCRIPTIONAL REGULATOR GADX"/>
    <property type="match status" value="1"/>
</dbReference>
<proteinExistence type="predicted"/>
<dbReference type="InterPro" id="IPR054015">
    <property type="entry name" value="ExsA-like_N"/>
</dbReference>
<reference evidence="5" key="1">
    <citation type="submission" date="2023-09" db="EMBL/GenBank/DDBJ databases">
        <title>Paucibacter sp. APW11 Genome sequencing and assembly.</title>
        <authorList>
            <person name="Kim I."/>
        </authorList>
    </citation>
    <scope>NUCLEOTIDE SEQUENCE</scope>
    <source>
        <strain evidence="5">APW11</strain>
    </source>
</reference>
<keyword evidence="2" id="KW-0238">DNA-binding</keyword>
<evidence type="ECO:0000256" key="1">
    <source>
        <dbReference type="ARBA" id="ARBA00023015"/>
    </source>
</evidence>
<evidence type="ECO:0000313" key="5">
    <source>
        <dbReference type="EMBL" id="MDT9001635.1"/>
    </source>
</evidence>
<comment type="caution">
    <text evidence="5">The sequence shown here is derived from an EMBL/GenBank/DDBJ whole genome shotgun (WGS) entry which is preliminary data.</text>
</comment>